<accession>A0A7Z7IDJ2</accession>
<evidence type="ECO:0000313" key="1">
    <source>
        <dbReference type="EMBL" id="SOE87951.1"/>
    </source>
</evidence>
<keyword evidence="2" id="KW-1185">Reference proteome</keyword>
<dbReference type="AlphaFoldDB" id="A0A7Z7IDJ2"/>
<proteinExistence type="predicted"/>
<name>A0A7Z7IDJ2_9BURK</name>
<protein>
    <submittedName>
        <fullName evidence="1">Uncharacterized protein</fullName>
    </submittedName>
</protein>
<dbReference type="Proteomes" id="UP000219522">
    <property type="component" value="Unassembled WGS sequence"/>
</dbReference>
<dbReference type="EMBL" id="OCSU01000003">
    <property type="protein sequence ID" value="SOE87951.1"/>
    <property type="molecule type" value="Genomic_DNA"/>
</dbReference>
<evidence type="ECO:0000313" key="2">
    <source>
        <dbReference type="Proteomes" id="UP000219522"/>
    </source>
</evidence>
<comment type="caution">
    <text evidence="1">The sequence shown here is derived from an EMBL/GenBank/DDBJ whole genome shotgun (WGS) entry which is preliminary data.</text>
</comment>
<sequence length="105" mass="12185">MNTTFICSDDLAYDVKLAKEYCERREEDVNAFMKTLPAWETREFGKVLRITVRGQSVLHELVPGTICPGTPLWGELCVDSDIERGEMIRLKTFENFAAYMLARFW</sequence>
<reference evidence="1 2" key="1">
    <citation type="submission" date="2017-09" db="EMBL/GenBank/DDBJ databases">
        <authorList>
            <person name="Varghese N."/>
            <person name="Submissions S."/>
        </authorList>
    </citation>
    <scope>NUCLEOTIDE SEQUENCE [LARGE SCALE GENOMIC DNA]</scope>
    <source>
        <strain evidence="1 2">OK806</strain>
    </source>
</reference>
<organism evidence="1 2">
    <name type="scientific">Caballeronia arationis</name>
    <dbReference type="NCBI Taxonomy" id="1777142"/>
    <lineage>
        <taxon>Bacteria</taxon>
        <taxon>Pseudomonadati</taxon>
        <taxon>Pseudomonadota</taxon>
        <taxon>Betaproteobacteria</taxon>
        <taxon>Burkholderiales</taxon>
        <taxon>Burkholderiaceae</taxon>
        <taxon>Caballeronia</taxon>
    </lineage>
</organism>
<dbReference type="RefSeq" id="WP_097190671.1">
    <property type="nucleotide sequence ID" value="NZ_OCSU01000003.1"/>
</dbReference>
<gene>
    <name evidence="1" type="ORF">SAMN05446927_6540</name>
</gene>